<comment type="function">
    <text evidence="4">Inhibits GDP/GTP exchange reaction of RhoB. Interacts specifically with the GDP- and GTP-bound forms of post-translationally processed Rhob and Rhog proteins, both of which show a growth-regulated expression in mammalian cells. Stimulates the release of the GDP-bound but not the GTP-bound RhoB protein. Also inhibits the GDP/GTP exchange of RhoB but shows less ability to inhibit the dissociation of prebound GTP.</text>
</comment>
<dbReference type="AlphaFoldDB" id="A0A7R9KSY7"/>
<dbReference type="InterPro" id="IPR000406">
    <property type="entry name" value="Rho_GDI"/>
</dbReference>
<organism evidence="8">
    <name type="scientific">Medioppia subpectinata</name>
    <dbReference type="NCBI Taxonomy" id="1979941"/>
    <lineage>
        <taxon>Eukaryota</taxon>
        <taxon>Metazoa</taxon>
        <taxon>Ecdysozoa</taxon>
        <taxon>Arthropoda</taxon>
        <taxon>Chelicerata</taxon>
        <taxon>Arachnida</taxon>
        <taxon>Acari</taxon>
        <taxon>Acariformes</taxon>
        <taxon>Sarcoptiformes</taxon>
        <taxon>Oribatida</taxon>
        <taxon>Brachypylina</taxon>
        <taxon>Oppioidea</taxon>
        <taxon>Oppiidae</taxon>
        <taxon>Medioppia</taxon>
    </lineage>
</organism>
<dbReference type="PANTHER" id="PTHR10980">
    <property type="entry name" value="RHO GDP-DISSOCIATION INHIBITOR"/>
    <property type="match status" value="1"/>
</dbReference>
<keyword evidence="9" id="KW-1185">Reference proteome</keyword>
<proteinExistence type="inferred from homology"/>
<keyword evidence="3" id="KW-0963">Cytoplasm</keyword>
<comment type="subcellular location">
    <subcellularLocation>
        <location evidence="1">Cytoplasm</location>
    </subcellularLocation>
</comment>
<accession>A0A7R9KSY7</accession>
<dbReference type="GO" id="GO:0007266">
    <property type="term" value="P:Rho protein signal transduction"/>
    <property type="evidence" value="ECO:0007669"/>
    <property type="project" value="InterPro"/>
</dbReference>
<evidence type="ECO:0000256" key="6">
    <source>
        <dbReference type="ARBA" id="ARBA00080671"/>
    </source>
</evidence>
<evidence type="ECO:0000256" key="7">
    <source>
        <dbReference type="SAM" id="MobiDB-lite"/>
    </source>
</evidence>
<evidence type="ECO:0000256" key="1">
    <source>
        <dbReference type="ARBA" id="ARBA00004496"/>
    </source>
</evidence>
<gene>
    <name evidence="8" type="ORF">OSB1V03_LOCUS8930</name>
</gene>
<evidence type="ECO:0000256" key="2">
    <source>
        <dbReference type="ARBA" id="ARBA00009758"/>
    </source>
</evidence>
<evidence type="ECO:0000313" key="8">
    <source>
        <dbReference type="EMBL" id="CAD7628509.1"/>
    </source>
</evidence>
<evidence type="ECO:0000256" key="4">
    <source>
        <dbReference type="ARBA" id="ARBA00053735"/>
    </source>
</evidence>
<reference evidence="8" key="1">
    <citation type="submission" date="2020-11" db="EMBL/GenBank/DDBJ databases">
        <authorList>
            <person name="Tran Van P."/>
        </authorList>
    </citation>
    <scope>NUCLEOTIDE SEQUENCE</scope>
</reference>
<dbReference type="EMBL" id="CAJPIZ010005776">
    <property type="protein sequence ID" value="CAG2108939.1"/>
    <property type="molecule type" value="Genomic_DNA"/>
</dbReference>
<dbReference type="GO" id="GO:0016020">
    <property type="term" value="C:membrane"/>
    <property type="evidence" value="ECO:0007669"/>
    <property type="project" value="TreeGrafter"/>
</dbReference>
<sequence>MSDTPVADHEVSEEDTNYRPPPEKSLDEIVNADKEDESLQKYKQTLLGAAAADVVVVDGDNPNRVIVKNLVLVVDGRPDVVLDLSPGNLEAVKKNVFVIKEGIQYKIRIEFIVQREIVTGLKYQQKISRHSIQVEKMNQMVGSYAPKHEMQSYTSPMEEMPSGLLSRGTYHVTSLFTDDDNHEWLKWDWNFELKKNW</sequence>
<feature type="compositionally biased region" description="Basic and acidic residues" evidence="7">
    <location>
        <begin position="1"/>
        <end position="10"/>
    </location>
</feature>
<dbReference type="EMBL" id="OC860351">
    <property type="protein sequence ID" value="CAD7628509.1"/>
    <property type="molecule type" value="Genomic_DNA"/>
</dbReference>
<dbReference type="InterPro" id="IPR024792">
    <property type="entry name" value="RhoGDI_dom_sf"/>
</dbReference>
<dbReference type="Gene3D" id="2.70.50.30">
    <property type="entry name" value="Coagulation Factor XIII, subunit A, domain 1"/>
    <property type="match status" value="1"/>
</dbReference>
<dbReference type="InterPro" id="IPR014756">
    <property type="entry name" value="Ig_E-set"/>
</dbReference>
<feature type="region of interest" description="Disordered" evidence="7">
    <location>
        <begin position="1"/>
        <end position="25"/>
    </location>
</feature>
<dbReference type="PANTHER" id="PTHR10980:SF3">
    <property type="entry name" value="LD16419P"/>
    <property type="match status" value="1"/>
</dbReference>
<name>A0A7R9KSY7_9ACAR</name>
<dbReference type="Pfam" id="PF02115">
    <property type="entry name" value="Rho_GDI"/>
    <property type="match status" value="1"/>
</dbReference>
<evidence type="ECO:0000313" key="9">
    <source>
        <dbReference type="Proteomes" id="UP000759131"/>
    </source>
</evidence>
<evidence type="ECO:0000256" key="3">
    <source>
        <dbReference type="ARBA" id="ARBA00022490"/>
    </source>
</evidence>
<dbReference type="GO" id="GO:0005829">
    <property type="term" value="C:cytosol"/>
    <property type="evidence" value="ECO:0007669"/>
    <property type="project" value="TreeGrafter"/>
</dbReference>
<comment type="similarity">
    <text evidence="2">Belongs to the Rho GDI family.</text>
</comment>
<evidence type="ECO:0000256" key="5">
    <source>
        <dbReference type="ARBA" id="ARBA00073845"/>
    </source>
</evidence>
<dbReference type="SUPFAM" id="SSF81296">
    <property type="entry name" value="E set domains"/>
    <property type="match status" value="1"/>
</dbReference>
<dbReference type="GO" id="GO:0005094">
    <property type="term" value="F:Rho GDP-dissociation inhibitor activity"/>
    <property type="evidence" value="ECO:0007669"/>
    <property type="project" value="InterPro"/>
</dbReference>
<protein>
    <recommendedName>
        <fullName evidence="5">Rho GDP-dissociation inhibitor 3</fullName>
    </recommendedName>
    <alternativeName>
        <fullName evidence="6">Rho-GDI gamma</fullName>
    </alternativeName>
</protein>
<dbReference type="Proteomes" id="UP000759131">
    <property type="component" value="Unassembled WGS sequence"/>
</dbReference>
<dbReference type="FunFam" id="2.70.50.30:FF:000001">
    <property type="entry name" value="Rho GDP-dissociation inhibitor 1"/>
    <property type="match status" value="1"/>
</dbReference>
<dbReference type="OrthoDB" id="1683373at2759"/>
<dbReference type="PRINTS" id="PR00492">
    <property type="entry name" value="RHOGDI"/>
</dbReference>